<proteinExistence type="predicted"/>
<evidence type="ECO:0000256" key="1">
    <source>
        <dbReference type="SAM" id="SignalP"/>
    </source>
</evidence>
<name>A0A087T8J6_STEMI</name>
<feature type="chain" id="PRO_5001829390" evidence="1">
    <location>
        <begin position="20"/>
        <end position="197"/>
    </location>
</feature>
<evidence type="ECO:0000313" key="2">
    <source>
        <dbReference type="EMBL" id="KFM61435.1"/>
    </source>
</evidence>
<dbReference type="STRING" id="407821.A0A087T8J6"/>
<dbReference type="OMA" id="QSEQCCP"/>
<keyword evidence="3" id="KW-1185">Reference proteome</keyword>
<evidence type="ECO:0000313" key="3">
    <source>
        <dbReference type="Proteomes" id="UP000054359"/>
    </source>
</evidence>
<accession>A0A087T8J6</accession>
<protein>
    <submittedName>
        <fullName evidence="2">Prohormone-3</fullName>
    </submittedName>
</protein>
<dbReference type="EMBL" id="KK113954">
    <property type="protein sequence ID" value="KFM61435.1"/>
    <property type="molecule type" value="Genomic_DNA"/>
</dbReference>
<dbReference type="OrthoDB" id="4321958at2759"/>
<dbReference type="Proteomes" id="UP000054359">
    <property type="component" value="Unassembled WGS sequence"/>
</dbReference>
<gene>
    <name evidence="2" type="ORF">X975_18220</name>
</gene>
<organism evidence="2 3">
    <name type="scientific">Stegodyphus mimosarum</name>
    <name type="common">African social velvet spider</name>
    <dbReference type="NCBI Taxonomy" id="407821"/>
    <lineage>
        <taxon>Eukaryota</taxon>
        <taxon>Metazoa</taxon>
        <taxon>Ecdysozoa</taxon>
        <taxon>Arthropoda</taxon>
        <taxon>Chelicerata</taxon>
        <taxon>Arachnida</taxon>
        <taxon>Araneae</taxon>
        <taxon>Araneomorphae</taxon>
        <taxon>Entelegynae</taxon>
        <taxon>Eresoidea</taxon>
        <taxon>Eresidae</taxon>
        <taxon>Stegodyphus</taxon>
    </lineage>
</organism>
<keyword evidence="1" id="KW-0732">Signal</keyword>
<feature type="signal peptide" evidence="1">
    <location>
        <begin position="1"/>
        <end position="19"/>
    </location>
</feature>
<feature type="non-terminal residue" evidence="2">
    <location>
        <position position="197"/>
    </location>
</feature>
<dbReference type="AlphaFoldDB" id="A0A087T8J6"/>
<reference evidence="2 3" key="1">
    <citation type="submission" date="2013-11" db="EMBL/GenBank/DDBJ databases">
        <title>Genome sequencing of Stegodyphus mimosarum.</title>
        <authorList>
            <person name="Bechsgaard J."/>
        </authorList>
    </citation>
    <scope>NUCLEOTIDE SEQUENCE [LARGE SCALE GENOMIC DNA]</scope>
</reference>
<sequence length="197" mass="22003">MSLLTALCFILFTFSVVRNQETLSSLNGNWPSAAEIQAEKKDGEMLEALMDREEDRCFGRKCEHSEECCKGAACVDIEGASGTCLPIFRKVSYQPCKEDSECGSGLICADSGTVGPLKTCQLEERSIKKKTLHDECTTSSDCDVSKGMCCQILRRHRMAPRKLCHYFIDPMSCIGTVATHMKPVYFIDKSYFRPRLG</sequence>